<dbReference type="NCBIfam" id="TIGR01023">
    <property type="entry name" value="rpmG_bact"/>
    <property type="match status" value="1"/>
</dbReference>
<dbReference type="InterPro" id="IPR011332">
    <property type="entry name" value="Ribosomal_zn-bd"/>
</dbReference>
<evidence type="ECO:0000313" key="6">
    <source>
        <dbReference type="EMBL" id="NKE38506.1"/>
    </source>
</evidence>
<dbReference type="GO" id="GO:0006412">
    <property type="term" value="P:translation"/>
    <property type="evidence" value="ECO:0007669"/>
    <property type="project" value="UniProtKB-UniRule"/>
</dbReference>
<dbReference type="GO" id="GO:1990904">
    <property type="term" value="C:ribonucleoprotein complex"/>
    <property type="evidence" value="ECO:0007669"/>
    <property type="project" value="UniProtKB-KW"/>
</dbReference>
<dbReference type="NCBIfam" id="NF001860">
    <property type="entry name" value="PRK00595.1"/>
    <property type="match status" value="1"/>
</dbReference>
<dbReference type="InterPro" id="IPR001705">
    <property type="entry name" value="Ribosomal_bL33"/>
</dbReference>
<evidence type="ECO:0000256" key="2">
    <source>
        <dbReference type="ARBA" id="ARBA00022980"/>
    </source>
</evidence>
<dbReference type="Gene3D" id="2.20.28.120">
    <property type="entry name" value="Ribosomal protein L33"/>
    <property type="match status" value="1"/>
</dbReference>
<comment type="similarity">
    <text evidence="1 5">Belongs to the bacterial ribosomal protein bL33 family.</text>
</comment>
<dbReference type="EMBL" id="JAAVVK010000002">
    <property type="protein sequence ID" value="NKE38506.1"/>
    <property type="molecule type" value="Genomic_DNA"/>
</dbReference>
<comment type="caution">
    <text evidence="6">The sequence shown here is derived from an EMBL/GenBank/DDBJ whole genome shotgun (WGS) entry which is preliminary data.</text>
</comment>
<gene>
    <name evidence="5 6" type="primary">rpmG</name>
    <name evidence="6" type="ORF">HER12_01905</name>
</gene>
<dbReference type="Pfam" id="PF00471">
    <property type="entry name" value="Ribosomal_L33"/>
    <property type="match status" value="1"/>
</dbReference>
<evidence type="ECO:0000256" key="3">
    <source>
        <dbReference type="ARBA" id="ARBA00023274"/>
    </source>
</evidence>
<dbReference type="GO" id="GO:0005737">
    <property type="term" value="C:cytoplasm"/>
    <property type="evidence" value="ECO:0007669"/>
    <property type="project" value="UniProtKB-ARBA"/>
</dbReference>
<dbReference type="GO" id="GO:0005840">
    <property type="term" value="C:ribosome"/>
    <property type="evidence" value="ECO:0007669"/>
    <property type="project" value="UniProtKB-KW"/>
</dbReference>
<evidence type="ECO:0000256" key="5">
    <source>
        <dbReference type="HAMAP-Rule" id="MF_00294"/>
    </source>
</evidence>
<accession>A0A846U111</accession>
<dbReference type="RefSeq" id="WP_168104988.1">
    <property type="nucleotide sequence ID" value="NZ_CP051215.1"/>
</dbReference>
<dbReference type="Proteomes" id="UP000584587">
    <property type="component" value="Unassembled WGS sequence"/>
</dbReference>
<dbReference type="InterPro" id="IPR038584">
    <property type="entry name" value="Ribosomal_bL33_sf"/>
</dbReference>
<sequence length="49" mass="5968">MSDKVILICTVCLNRNYHNYKNKLNHKTRLELMKFCPHCKKHTLHKESR</sequence>
<keyword evidence="3 5" id="KW-0687">Ribonucleoprotein</keyword>
<keyword evidence="7" id="KW-1185">Reference proteome</keyword>
<name>A0A846U111_9MOLU</name>
<dbReference type="NCBIfam" id="NF001764">
    <property type="entry name" value="PRK00504.1"/>
    <property type="match status" value="1"/>
</dbReference>
<dbReference type="AlphaFoldDB" id="A0A846U111"/>
<dbReference type="SUPFAM" id="SSF57829">
    <property type="entry name" value="Zn-binding ribosomal proteins"/>
    <property type="match status" value="1"/>
</dbReference>
<dbReference type="GO" id="GO:0003735">
    <property type="term" value="F:structural constituent of ribosome"/>
    <property type="evidence" value="ECO:0007669"/>
    <property type="project" value="InterPro"/>
</dbReference>
<protein>
    <recommendedName>
        <fullName evidence="4 5">Large ribosomal subunit protein bL33</fullName>
    </recommendedName>
</protein>
<evidence type="ECO:0000256" key="4">
    <source>
        <dbReference type="ARBA" id="ARBA00035176"/>
    </source>
</evidence>
<evidence type="ECO:0000256" key="1">
    <source>
        <dbReference type="ARBA" id="ARBA00007596"/>
    </source>
</evidence>
<evidence type="ECO:0000313" key="7">
    <source>
        <dbReference type="Proteomes" id="UP000584587"/>
    </source>
</evidence>
<proteinExistence type="inferred from homology"/>
<organism evidence="6 7">
    <name type="scientific">Spiroplasma platyhelix PALS-1</name>
    <dbReference type="NCBI Taxonomy" id="1276218"/>
    <lineage>
        <taxon>Bacteria</taxon>
        <taxon>Bacillati</taxon>
        <taxon>Mycoplasmatota</taxon>
        <taxon>Mollicutes</taxon>
        <taxon>Entomoplasmatales</taxon>
        <taxon>Spiroplasmataceae</taxon>
        <taxon>Spiroplasma</taxon>
    </lineage>
</organism>
<keyword evidence="2 5" id="KW-0689">Ribosomal protein</keyword>
<reference evidence="6 7" key="1">
    <citation type="submission" date="2020-04" db="EMBL/GenBank/DDBJ databases">
        <title>Complete genome sequence of Spiroplasma platyhelix ATCC 51748, an insect isolate.</title>
        <authorList>
            <person name="Green E.A."/>
            <person name="Klassen J.L."/>
        </authorList>
    </citation>
    <scope>NUCLEOTIDE SEQUENCE [LARGE SCALE GENOMIC DNA]</scope>
    <source>
        <strain evidence="6 7">PALS-1</strain>
    </source>
</reference>
<dbReference type="HAMAP" id="MF_00294">
    <property type="entry name" value="Ribosomal_bL33"/>
    <property type="match status" value="1"/>
</dbReference>